<dbReference type="STRING" id="281362.AT959_08015"/>
<keyword evidence="10" id="KW-0969">Cilium</keyword>
<gene>
    <name evidence="10" type="ORF">AT959_08015</name>
</gene>
<dbReference type="PANTHER" id="PTHR30329:SF21">
    <property type="entry name" value="LIPOPROTEIN YIAD-RELATED"/>
    <property type="match status" value="1"/>
</dbReference>
<reference evidence="10 11" key="1">
    <citation type="submission" date="2015-12" db="EMBL/GenBank/DDBJ databases">
        <title>Nitrous oxide reduction kinetics distinguish bacteria harboring typical versus atypical NosZ.</title>
        <authorList>
            <person name="Yoon S."/>
            <person name="Nissen S."/>
            <person name="Park D."/>
            <person name="Sanford R.A."/>
            <person name="Loeffler F.E."/>
        </authorList>
    </citation>
    <scope>NUCLEOTIDE SEQUENCE [LARGE SCALE GENOMIC DNA]</scope>
    <source>
        <strain evidence="10 11">ATCC BAA-841</strain>
    </source>
</reference>
<dbReference type="PANTHER" id="PTHR30329">
    <property type="entry name" value="STATOR ELEMENT OF FLAGELLAR MOTOR COMPLEX"/>
    <property type="match status" value="1"/>
</dbReference>
<feature type="transmembrane region" description="Helical" evidence="8">
    <location>
        <begin position="20"/>
        <end position="46"/>
    </location>
</feature>
<sequence length="238" mass="26678">MVRPRAASRRGNREEGEKPFWISFSDLMTALMVLFLVALTVALLAITHDISEAERQKVEQAQEISAFLARLQAQVEQFPGVRLRGNVIDFGDRARFDSNSHKLSDSQAALLRSFVPAVLELARDPLGEKWLKRIVVEGFADARGGYLHNLDLSLRRSERVMCALLLPASGPEALAEADRRQVRELFLVSGASFNALKSSAEESRRIELRLEFREPDEVPVLRADSGIEADLRCPLDRP</sequence>
<comment type="similarity">
    <text evidence="2">Belongs to the MotB family.</text>
</comment>
<dbReference type="InterPro" id="IPR006665">
    <property type="entry name" value="OmpA-like"/>
</dbReference>
<evidence type="ECO:0000256" key="1">
    <source>
        <dbReference type="ARBA" id="ARBA00004162"/>
    </source>
</evidence>
<keyword evidence="3" id="KW-1003">Cell membrane</keyword>
<evidence type="ECO:0000256" key="8">
    <source>
        <dbReference type="SAM" id="Phobius"/>
    </source>
</evidence>
<evidence type="ECO:0000313" key="11">
    <source>
        <dbReference type="Proteomes" id="UP000070186"/>
    </source>
</evidence>
<keyword evidence="4 8" id="KW-0812">Transmembrane</keyword>
<dbReference type="SUPFAM" id="SSF103088">
    <property type="entry name" value="OmpA-like"/>
    <property type="match status" value="1"/>
</dbReference>
<evidence type="ECO:0000256" key="6">
    <source>
        <dbReference type="ARBA" id="ARBA00023136"/>
    </source>
</evidence>
<dbReference type="InterPro" id="IPR050330">
    <property type="entry name" value="Bact_OuterMem_StrucFunc"/>
</dbReference>
<evidence type="ECO:0000256" key="2">
    <source>
        <dbReference type="ARBA" id="ARBA00008914"/>
    </source>
</evidence>
<keyword evidence="6 7" id="KW-0472">Membrane</keyword>
<proteinExistence type="inferred from homology"/>
<dbReference type="GO" id="GO:0005886">
    <property type="term" value="C:plasma membrane"/>
    <property type="evidence" value="ECO:0007669"/>
    <property type="project" value="UniProtKB-SubCell"/>
</dbReference>
<accession>A0A133XJU2</accession>
<evidence type="ECO:0000256" key="4">
    <source>
        <dbReference type="ARBA" id="ARBA00022692"/>
    </source>
</evidence>
<keyword evidence="11" id="KW-1185">Reference proteome</keyword>
<dbReference type="AlphaFoldDB" id="A0A133XJU2"/>
<evidence type="ECO:0000313" key="10">
    <source>
        <dbReference type="EMBL" id="KXB31215.1"/>
    </source>
</evidence>
<dbReference type="InterPro" id="IPR036737">
    <property type="entry name" value="OmpA-like_sf"/>
</dbReference>
<evidence type="ECO:0000256" key="3">
    <source>
        <dbReference type="ARBA" id="ARBA00022475"/>
    </source>
</evidence>
<feature type="domain" description="OmpA-like" evidence="9">
    <location>
        <begin position="83"/>
        <end position="214"/>
    </location>
</feature>
<evidence type="ECO:0000259" key="9">
    <source>
        <dbReference type="PROSITE" id="PS51123"/>
    </source>
</evidence>
<name>A0A133XJU2_9RHOO</name>
<organism evidence="10 11">
    <name type="scientific">Dechloromonas denitrificans</name>
    <dbReference type="NCBI Taxonomy" id="281362"/>
    <lineage>
        <taxon>Bacteria</taxon>
        <taxon>Pseudomonadati</taxon>
        <taxon>Pseudomonadota</taxon>
        <taxon>Betaproteobacteria</taxon>
        <taxon>Rhodocyclales</taxon>
        <taxon>Azonexaceae</taxon>
        <taxon>Dechloromonas</taxon>
    </lineage>
</organism>
<evidence type="ECO:0000256" key="7">
    <source>
        <dbReference type="PROSITE-ProRule" id="PRU00473"/>
    </source>
</evidence>
<dbReference type="EMBL" id="LODL01000019">
    <property type="protein sequence ID" value="KXB31215.1"/>
    <property type="molecule type" value="Genomic_DNA"/>
</dbReference>
<comment type="caution">
    <text evidence="10">The sequence shown here is derived from an EMBL/GenBank/DDBJ whole genome shotgun (WGS) entry which is preliminary data.</text>
</comment>
<dbReference type="PROSITE" id="PS51123">
    <property type="entry name" value="OMPA_2"/>
    <property type="match status" value="1"/>
</dbReference>
<dbReference type="InterPro" id="IPR025713">
    <property type="entry name" value="MotB-like_N_dom"/>
</dbReference>
<dbReference type="Proteomes" id="UP000070186">
    <property type="component" value="Unassembled WGS sequence"/>
</dbReference>
<keyword evidence="5 8" id="KW-1133">Transmembrane helix</keyword>
<comment type="subcellular location">
    <subcellularLocation>
        <location evidence="1">Cell membrane</location>
        <topology evidence="1">Single-pass membrane protein</topology>
    </subcellularLocation>
</comment>
<keyword evidence="10" id="KW-0966">Cell projection</keyword>
<evidence type="ECO:0000256" key="5">
    <source>
        <dbReference type="ARBA" id="ARBA00022989"/>
    </source>
</evidence>
<dbReference type="Gene3D" id="3.30.1330.60">
    <property type="entry name" value="OmpA-like domain"/>
    <property type="match status" value="1"/>
</dbReference>
<keyword evidence="10" id="KW-0282">Flagellum</keyword>
<protein>
    <submittedName>
        <fullName evidence="10">Flagellar motor protein MotB</fullName>
    </submittedName>
</protein>
<dbReference type="Pfam" id="PF13677">
    <property type="entry name" value="MotB_plug"/>
    <property type="match status" value="1"/>
</dbReference>